<keyword evidence="2 3" id="KW-0186">Copper</keyword>
<comment type="similarity">
    <text evidence="1">Belongs to the SCO1/2 family.</text>
</comment>
<organism evidence="5 6">
    <name type="scientific">Marinicauda pacifica</name>
    <dbReference type="NCBI Taxonomy" id="1133559"/>
    <lineage>
        <taxon>Bacteria</taxon>
        <taxon>Pseudomonadati</taxon>
        <taxon>Pseudomonadota</taxon>
        <taxon>Alphaproteobacteria</taxon>
        <taxon>Maricaulales</taxon>
        <taxon>Maricaulaceae</taxon>
        <taxon>Marinicauda</taxon>
    </lineage>
</organism>
<dbReference type="Proteomes" id="UP000305451">
    <property type="component" value="Unassembled WGS sequence"/>
</dbReference>
<evidence type="ECO:0000256" key="2">
    <source>
        <dbReference type="ARBA" id="ARBA00023008"/>
    </source>
</evidence>
<dbReference type="SUPFAM" id="SSF52833">
    <property type="entry name" value="Thioredoxin-like"/>
    <property type="match status" value="1"/>
</dbReference>
<keyword evidence="6" id="KW-1185">Reference proteome</keyword>
<name>A0A4S2HBE3_9PROT</name>
<proteinExistence type="inferred from homology"/>
<feature type="binding site" evidence="3">
    <location>
        <position position="85"/>
    </location>
    <ligand>
        <name>Cu cation</name>
        <dbReference type="ChEBI" id="CHEBI:23378"/>
    </ligand>
</feature>
<comment type="caution">
    <text evidence="5">The sequence shown here is derived from an EMBL/GenBank/DDBJ whole genome shotgun (WGS) entry which is preliminary data.</text>
</comment>
<evidence type="ECO:0000256" key="3">
    <source>
        <dbReference type="PIRSR" id="PIRSR603782-1"/>
    </source>
</evidence>
<sequence>MQNRPVWLLPVLATLLALVAVFALLVVRGAGGDGRSLPATRTSGEAQVGGDFTLVDETGATVTNADFEGQAMLIYFGFTYCPDICPFSLQILADALSRLNEEQRAQFQPLLITVDPERDTPEVLAEYVDSPAFPDRLKGLTGTPEQVSQAARAYRVYYARAEDPQTTGGYTMDHTSLIYLMDREGRFVDVFPHTADPETIASRLRQFLANDARAS</sequence>
<evidence type="ECO:0000313" key="6">
    <source>
        <dbReference type="Proteomes" id="UP000305451"/>
    </source>
</evidence>
<dbReference type="PANTHER" id="PTHR12151:SF25">
    <property type="entry name" value="LINALOOL DEHYDRATASE_ISOMERASE DOMAIN-CONTAINING PROTEIN"/>
    <property type="match status" value="1"/>
</dbReference>
<keyword evidence="3" id="KW-0479">Metal-binding</keyword>
<dbReference type="AlphaFoldDB" id="A0A4S2HBE3"/>
<feature type="binding site" evidence="3">
    <location>
        <position position="81"/>
    </location>
    <ligand>
        <name>Cu cation</name>
        <dbReference type="ChEBI" id="CHEBI:23378"/>
    </ligand>
</feature>
<dbReference type="InterPro" id="IPR003782">
    <property type="entry name" value="SCO1/SenC"/>
</dbReference>
<feature type="disulfide bond" description="Redox-active" evidence="4">
    <location>
        <begin position="81"/>
        <end position="85"/>
    </location>
</feature>
<dbReference type="PANTHER" id="PTHR12151">
    <property type="entry name" value="ELECTRON TRANSPORT PROTIN SCO1/SENC FAMILY MEMBER"/>
    <property type="match status" value="1"/>
</dbReference>
<reference evidence="5 6" key="1">
    <citation type="journal article" date="2013" name="Int. J. Syst. Evol. Microbiol.">
        <title>Marinicauda pacifica gen. nov., sp. nov., a prosthecate alphaproteobacterium of the family Hyphomonadaceae isolated from deep seawater.</title>
        <authorList>
            <person name="Zhang X.Y."/>
            <person name="Li G.W."/>
            <person name="Wang C.S."/>
            <person name="Zhang Y.J."/>
            <person name="Xu X.W."/>
            <person name="Li H."/>
            <person name="Liu A."/>
            <person name="Liu C."/>
            <person name="Xie B.B."/>
            <person name="Qin Q.L."/>
            <person name="Xu Z."/>
            <person name="Chen X.L."/>
            <person name="Zhou B.C."/>
            <person name="Zhang Y.Z."/>
        </authorList>
    </citation>
    <scope>NUCLEOTIDE SEQUENCE [LARGE SCALE GENOMIC DNA]</scope>
    <source>
        <strain evidence="5 6">P-1 km-3</strain>
    </source>
</reference>
<evidence type="ECO:0000313" key="5">
    <source>
        <dbReference type="EMBL" id="TGY93244.1"/>
    </source>
</evidence>
<dbReference type="RefSeq" id="WP_135944963.1">
    <property type="nucleotide sequence ID" value="NZ_BMEI01000002.1"/>
</dbReference>
<dbReference type="Gene3D" id="3.40.30.10">
    <property type="entry name" value="Glutaredoxin"/>
    <property type="match status" value="1"/>
</dbReference>
<feature type="binding site" evidence="3">
    <location>
        <position position="174"/>
    </location>
    <ligand>
        <name>Cu cation</name>
        <dbReference type="ChEBI" id="CHEBI:23378"/>
    </ligand>
</feature>
<dbReference type="CDD" id="cd02968">
    <property type="entry name" value="SCO"/>
    <property type="match status" value="1"/>
</dbReference>
<dbReference type="InterPro" id="IPR036249">
    <property type="entry name" value="Thioredoxin-like_sf"/>
</dbReference>
<evidence type="ECO:0000256" key="1">
    <source>
        <dbReference type="ARBA" id="ARBA00010996"/>
    </source>
</evidence>
<dbReference type="OrthoDB" id="9790194at2"/>
<dbReference type="EMBL" id="SRXV01000002">
    <property type="protein sequence ID" value="TGY93244.1"/>
    <property type="molecule type" value="Genomic_DNA"/>
</dbReference>
<protein>
    <submittedName>
        <fullName evidence="5">SCO family protein</fullName>
    </submittedName>
</protein>
<keyword evidence="4" id="KW-1015">Disulfide bond</keyword>
<gene>
    <name evidence="5" type="ORF">E5162_09310</name>
</gene>
<accession>A0A4S2HBE3</accession>
<evidence type="ECO:0000256" key="4">
    <source>
        <dbReference type="PIRSR" id="PIRSR603782-2"/>
    </source>
</evidence>
<dbReference type="Pfam" id="PF02630">
    <property type="entry name" value="SCO1-SenC"/>
    <property type="match status" value="1"/>
</dbReference>
<dbReference type="FunFam" id="3.40.30.10:FF:000013">
    <property type="entry name" value="Blast:Protein SCO1 homolog, mitochondrial"/>
    <property type="match status" value="1"/>
</dbReference>
<dbReference type="GO" id="GO:0046872">
    <property type="term" value="F:metal ion binding"/>
    <property type="evidence" value="ECO:0007669"/>
    <property type="project" value="UniProtKB-KW"/>
</dbReference>